<organism evidence="2 3">
    <name type="scientific">Guyanagaster necrorhizus</name>
    <dbReference type="NCBI Taxonomy" id="856835"/>
    <lineage>
        <taxon>Eukaryota</taxon>
        <taxon>Fungi</taxon>
        <taxon>Dikarya</taxon>
        <taxon>Basidiomycota</taxon>
        <taxon>Agaricomycotina</taxon>
        <taxon>Agaricomycetes</taxon>
        <taxon>Agaricomycetidae</taxon>
        <taxon>Agaricales</taxon>
        <taxon>Marasmiineae</taxon>
        <taxon>Physalacriaceae</taxon>
        <taxon>Guyanagaster</taxon>
    </lineage>
</organism>
<evidence type="ECO:0000313" key="2">
    <source>
        <dbReference type="EMBL" id="KAG7443899.1"/>
    </source>
</evidence>
<name>A0A9P8AQA5_9AGAR</name>
<keyword evidence="3" id="KW-1185">Reference proteome</keyword>
<dbReference type="Proteomes" id="UP000812287">
    <property type="component" value="Unassembled WGS sequence"/>
</dbReference>
<gene>
    <name evidence="2" type="ORF">BT62DRAFT_303991</name>
</gene>
<protein>
    <submittedName>
        <fullName evidence="2">Uncharacterized protein</fullName>
    </submittedName>
</protein>
<dbReference type="GeneID" id="66102734"/>
<keyword evidence="1" id="KW-1133">Transmembrane helix</keyword>
<feature type="transmembrane region" description="Helical" evidence="1">
    <location>
        <begin position="201"/>
        <end position="228"/>
    </location>
</feature>
<feature type="transmembrane region" description="Helical" evidence="1">
    <location>
        <begin position="174"/>
        <end position="194"/>
    </location>
</feature>
<feature type="transmembrane region" description="Helical" evidence="1">
    <location>
        <begin position="47"/>
        <end position="70"/>
    </location>
</feature>
<dbReference type="EMBL" id="MU250542">
    <property type="protein sequence ID" value="KAG7443899.1"/>
    <property type="molecule type" value="Genomic_DNA"/>
</dbReference>
<dbReference type="AlphaFoldDB" id="A0A9P8AQA5"/>
<evidence type="ECO:0000313" key="3">
    <source>
        <dbReference type="Proteomes" id="UP000812287"/>
    </source>
</evidence>
<comment type="caution">
    <text evidence="2">The sequence shown here is derived from an EMBL/GenBank/DDBJ whole genome shotgun (WGS) entry which is preliminary data.</text>
</comment>
<dbReference type="RefSeq" id="XP_043037399.1">
    <property type="nucleotide sequence ID" value="XM_043180438.1"/>
</dbReference>
<reference evidence="2" key="1">
    <citation type="submission" date="2020-11" db="EMBL/GenBank/DDBJ databases">
        <title>Adaptations for nitrogen fixation in a non-lichenized fungal sporocarp promotes dispersal by wood-feeding termites.</title>
        <authorList>
            <consortium name="DOE Joint Genome Institute"/>
            <person name="Koch R.A."/>
            <person name="Yoon G."/>
            <person name="Arayal U."/>
            <person name="Lail K."/>
            <person name="Amirebrahimi M."/>
            <person name="Labutti K."/>
            <person name="Lipzen A."/>
            <person name="Riley R."/>
            <person name="Barry K."/>
            <person name="Henrissat B."/>
            <person name="Grigoriev I.V."/>
            <person name="Herr J.R."/>
            <person name="Aime M.C."/>
        </authorList>
    </citation>
    <scope>NUCLEOTIDE SEQUENCE</scope>
    <source>
        <strain evidence="2">MCA 3950</strain>
    </source>
</reference>
<evidence type="ECO:0000256" key="1">
    <source>
        <dbReference type="SAM" id="Phobius"/>
    </source>
</evidence>
<proteinExistence type="predicted"/>
<dbReference type="OrthoDB" id="2575973at2759"/>
<sequence length="229" mass="23746">MHLHFIYHPALLYSFYSDSLPPYLFLKLRSIWYKTPSKSTVNISVQSLSLSLTMFFLRLTIFASTLVSLVTATPAPRAEASSIEGVLQGLKSTTDAILPQINALVANKTATEASVSPLLNQVVSAVNAATLSVTSLQVGGVVVKRDSNGDVAALAASIMTDINTTTQGLTTSGLGLGSLVTVIGVALSQLLVTLEVIVPGLLALVVALLDGVVGTLVSLLSGLLGVILG</sequence>
<keyword evidence="1" id="KW-0472">Membrane</keyword>
<keyword evidence="1" id="KW-0812">Transmembrane</keyword>
<accession>A0A9P8AQA5</accession>